<dbReference type="Proteomes" id="UP000222542">
    <property type="component" value="Unassembled WGS sequence"/>
</dbReference>
<dbReference type="AlphaFoldDB" id="A0A2G3AF59"/>
<name>A0A2G3AF59_CAPAN</name>
<protein>
    <submittedName>
        <fullName evidence="2">Uncharacterized protein</fullName>
    </submittedName>
</protein>
<dbReference type="STRING" id="4072.A0A2G3AF59"/>
<proteinExistence type="predicted"/>
<comment type="caution">
    <text evidence="2">The sequence shown here is derived from an EMBL/GenBank/DDBJ whole genome shotgun (WGS) entry which is preliminary data.</text>
</comment>
<evidence type="ECO:0000256" key="1">
    <source>
        <dbReference type="SAM" id="MobiDB-lite"/>
    </source>
</evidence>
<evidence type="ECO:0000313" key="3">
    <source>
        <dbReference type="Proteomes" id="UP000222542"/>
    </source>
</evidence>
<evidence type="ECO:0000313" key="2">
    <source>
        <dbReference type="EMBL" id="PHT92876.1"/>
    </source>
</evidence>
<dbReference type="Gramene" id="PHT92876">
    <property type="protein sequence ID" value="PHT92876"/>
    <property type="gene ID" value="T459_00758"/>
</dbReference>
<organism evidence="2 3">
    <name type="scientific">Capsicum annuum</name>
    <name type="common">Capsicum pepper</name>
    <dbReference type="NCBI Taxonomy" id="4072"/>
    <lineage>
        <taxon>Eukaryota</taxon>
        <taxon>Viridiplantae</taxon>
        <taxon>Streptophyta</taxon>
        <taxon>Embryophyta</taxon>
        <taxon>Tracheophyta</taxon>
        <taxon>Spermatophyta</taxon>
        <taxon>Magnoliopsida</taxon>
        <taxon>eudicotyledons</taxon>
        <taxon>Gunneridae</taxon>
        <taxon>Pentapetalae</taxon>
        <taxon>asterids</taxon>
        <taxon>lamiids</taxon>
        <taxon>Solanales</taxon>
        <taxon>Solanaceae</taxon>
        <taxon>Solanoideae</taxon>
        <taxon>Capsiceae</taxon>
        <taxon>Capsicum</taxon>
    </lineage>
</organism>
<accession>A0A2G3AF59</accession>
<sequence length="150" mass="17183">MDSGDASVQKSSCNKRGIWLFKWGLVPQLVVECENHNEGPILLSDNKESKSSSDEDYKVDDSVKDDVDQRTRMKYLSKFLKLLDDHNKPTPSEEKEQVPVKETLPLVFRLREFEEVQDSPISKEGTVWDLVPLSAKATMYPHQHGAFEFV</sequence>
<dbReference type="EMBL" id="AYRZ02000001">
    <property type="protein sequence ID" value="PHT92876.1"/>
    <property type="molecule type" value="Genomic_DNA"/>
</dbReference>
<feature type="region of interest" description="Disordered" evidence="1">
    <location>
        <begin position="40"/>
        <end position="63"/>
    </location>
</feature>
<feature type="compositionally biased region" description="Basic and acidic residues" evidence="1">
    <location>
        <begin position="45"/>
        <end position="63"/>
    </location>
</feature>
<gene>
    <name evidence="2" type="ORF">T459_00758</name>
</gene>
<reference evidence="2 3" key="1">
    <citation type="journal article" date="2014" name="Nat. Genet.">
        <title>Genome sequence of the hot pepper provides insights into the evolution of pungency in Capsicum species.</title>
        <authorList>
            <person name="Kim S."/>
            <person name="Park M."/>
            <person name="Yeom S.I."/>
            <person name="Kim Y.M."/>
            <person name="Lee J.M."/>
            <person name="Lee H.A."/>
            <person name="Seo E."/>
            <person name="Choi J."/>
            <person name="Cheong K."/>
            <person name="Kim K.T."/>
            <person name="Jung K."/>
            <person name="Lee G.W."/>
            <person name="Oh S.K."/>
            <person name="Bae C."/>
            <person name="Kim S.B."/>
            <person name="Lee H.Y."/>
            <person name="Kim S.Y."/>
            <person name="Kim M.S."/>
            <person name="Kang B.C."/>
            <person name="Jo Y.D."/>
            <person name="Yang H.B."/>
            <person name="Jeong H.J."/>
            <person name="Kang W.H."/>
            <person name="Kwon J.K."/>
            <person name="Shin C."/>
            <person name="Lim J.Y."/>
            <person name="Park J.H."/>
            <person name="Huh J.H."/>
            <person name="Kim J.S."/>
            <person name="Kim B.D."/>
            <person name="Cohen O."/>
            <person name="Paran I."/>
            <person name="Suh M.C."/>
            <person name="Lee S.B."/>
            <person name="Kim Y.K."/>
            <person name="Shin Y."/>
            <person name="Noh S.J."/>
            <person name="Park J."/>
            <person name="Seo Y.S."/>
            <person name="Kwon S.Y."/>
            <person name="Kim H.A."/>
            <person name="Park J.M."/>
            <person name="Kim H.J."/>
            <person name="Choi S.B."/>
            <person name="Bosland P.W."/>
            <person name="Reeves G."/>
            <person name="Jo S.H."/>
            <person name="Lee B.W."/>
            <person name="Cho H.T."/>
            <person name="Choi H.S."/>
            <person name="Lee M.S."/>
            <person name="Yu Y."/>
            <person name="Do Choi Y."/>
            <person name="Park B.S."/>
            <person name="van Deynze A."/>
            <person name="Ashrafi H."/>
            <person name="Hill T."/>
            <person name="Kim W.T."/>
            <person name="Pai H.S."/>
            <person name="Ahn H.K."/>
            <person name="Yeam I."/>
            <person name="Giovannoni J.J."/>
            <person name="Rose J.K."/>
            <person name="Sorensen I."/>
            <person name="Lee S.J."/>
            <person name="Kim R.W."/>
            <person name="Choi I.Y."/>
            <person name="Choi B.S."/>
            <person name="Lim J.S."/>
            <person name="Lee Y.H."/>
            <person name="Choi D."/>
        </authorList>
    </citation>
    <scope>NUCLEOTIDE SEQUENCE [LARGE SCALE GENOMIC DNA]</scope>
    <source>
        <strain evidence="3">cv. CM334</strain>
    </source>
</reference>
<reference evidence="2 3" key="2">
    <citation type="journal article" date="2017" name="Genome Biol.">
        <title>New reference genome sequences of hot pepper reveal the massive evolution of plant disease-resistance genes by retroduplication.</title>
        <authorList>
            <person name="Kim S."/>
            <person name="Park J."/>
            <person name="Yeom S.I."/>
            <person name="Kim Y.M."/>
            <person name="Seo E."/>
            <person name="Kim K.T."/>
            <person name="Kim M.S."/>
            <person name="Lee J.M."/>
            <person name="Cheong K."/>
            <person name="Shin H.S."/>
            <person name="Kim S.B."/>
            <person name="Han K."/>
            <person name="Lee J."/>
            <person name="Park M."/>
            <person name="Lee H.A."/>
            <person name="Lee H.Y."/>
            <person name="Lee Y."/>
            <person name="Oh S."/>
            <person name="Lee J.H."/>
            <person name="Choi E."/>
            <person name="Choi E."/>
            <person name="Lee S.E."/>
            <person name="Jeon J."/>
            <person name="Kim H."/>
            <person name="Choi G."/>
            <person name="Song H."/>
            <person name="Lee J."/>
            <person name="Lee S.C."/>
            <person name="Kwon J.K."/>
            <person name="Lee H.Y."/>
            <person name="Koo N."/>
            <person name="Hong Y."/>
            <person name="Kim R.W."/>
            <person name="Kang W.H."/>
            <person name="Huh J.H."/>
            <person name="Kang B.C."/>
            <person name="Yang T.J."/>
            <person name="Lee Y.H."/>
            <person name="Bennetzen J.L."/>
            <person name="Choi D."/>
        </authorList>
    </citation>
    <scope>NUCLEOTIDE SEQUENCE [LARGE SCALE GENOMIC DNA]</scope>
    <source>
        <strain evidence="3">cv. CM334</strain>
    </source>
</reference>
<keyword evidence="3" id="KW-1185">Reference proteome</keyword>